<name>A0A250IWQ8_9BACT</name>
<gene>
    <name evidence="3" type="ORF">CYFUS_001061</name>
</gene>
<evidence type="ECO:0000313" key="3">
    <source>
        <dbReference type="EMBL" id="ATB35647.1"/>
    </source>
</evidence>
<proteinExistence type="predicted"/>
<feature type="region of interest" description="Disordered" evidence="1">
    <location>
        <begin position="158"/>
        <end position="192"/>
    </location>
</feature>
<evidence type="ECO:0000259" key="2">
    <source>
        <dbReference type="Pfam" id="PF15648"/>
    </source>
</evidence>
<dbReference type="Pfam" id="PF15648">
    <property type="entry name" value="Tox-REase-5"/>
    <property type="match status" value="1"/>
</dbReference>
<sequence>MNDALRRGDGLPLSELGLGRDPLSAALDGAQDAVGEMAVALAQSILHPIRTLEDLTQLPGTVASLIASSPEYFAHYGAMSREDQIREAARLSTHILMMLGGAKASLGRMSGLGAELPVLSLSARGELVLGGAVVAGGTVTSTAGMDLGALSILHMAGKGPGRTSGTSGKAGKSSQTASAKGPGKWTYKKPTTESKQALDYQEQVTGRPAWYVYMIGEVEFDGFNGKELLEAKGTSYKKFLTKDGTAQPWFEAGKGFKGLMEQARKQSRLASRLKLPLVWYVAEAEFANFLREVFESDGLDNITVRHTPPAR</sequence>
<evidence type="ECO:0000256" key="1">
    <source>
        <dbReference type="SAM" id="MobiDB-lite"/>
    </source>
</evidence>
<dbReference type="AlphaFoldDB" id="A0A250IWQ8"/>
<dbReference type="RefSeq" id="WP_232537384.1">
    <property type="nucleotide sequence ID" value="NZ_CP022098.1"/>
</dbReference>
<reference evidence="3 4" key="1">
    <citation type="submission" date="2017-06" db="EMBL/GenBank/DDBJ databases">
        <title>Sequencing and comparative analysis of myxobacterial genomes.</title>
        <authorList>
            <person name="Rupp O."/>
            <person name="Goesmann A."/>
            <person name="Sogaard-Andersen L."/>
        </authorList>
    </citation>
    <scope>NUCLEOTIDE SEQUENCE [LARGE SCALE GENOMIC DNA]</scope>
    <source>
        <strain evidence="3 4">DSM 52655</strain>
    </source>
</reference>
<dbReference type="Proteomes" id="UP000217257">
    <property type="component" value="Chromosome"/>
</dbReference>
<accession>A0A250IWQ8</accession>
<dbReference type="InterPro" id="IPR028904">
    <property type="entry name" value="Tox-REase-5_dom"/>
</dbReference>
<organism evidence="3 4">
    <name type="scientific">Cystobacter fuscus</name>
    <dbReference type="NCBI Taxonomy" id="43"/>
    <lineage>
        <taxon>Bacteria</taxon>
        <taxon>Pseudomonadati</taxon>
        <taxon>Myxococcota</taxon>
        <taxon>Myxococcia</taxon>
        <taxon>Myxococcales</taxon>
        <taxon>Cystobacterineae</taxon>
        <taxon>Archangiaceae</taxon>
        <taxon>Cystobacter</taxon>
    </lineage>
</organism>
<protein>
    <recommendedName>
        <fullName evidence="2">Tox-REase-5 domain-containing protein</fullName>
    </recommendedName>
</protein>
<feature type="compositionally biased region" description="Low complexity" evidence="1">
    <location>
        <begin position="161"/>
        <end position="174"/>
    </location>
</feature>
<feature type="domain" description="Tox-REase-5" evidence="2">
    <location>
        <begin position="198"/>
        <end position="283"/>
    </location>
</feature>
<evidence type="ECO:0000313" key="4">
    <source>
        <dbReference type="Proteomes" id="UP000217257"/>
    </source>
</evidence>
<dbReference type="EMBL" id="CP022098">
    <property type="protein sequence ID" value="ATB35647.1"/>
    <property type="molecule type" value="Genomic_DNA"/>
</dbReference>
<dbReference type="KEGG" id="cfus:CYFUS_001061"/>